<dbReference type="AlphaFoldDB" id="A0A834H8P4"/>
<accession>A0A834H8P4</accession>
<organism evidence="1 2">
    <name type="scientific">Rhododendron simsii</name>
    <name type="common">Sims's rhododendron</name>
    <dbReference type="NCBI Taxonomy" id="118357"/>
    <lineage>
        <taxon>Eukaryota</taxon>
        <taxon>Viridiplantae</taxon>
        <taxon>Streptophyta</taxon>
        <taxon>Embryophyta</taxon>
        <taxon>Tracheophyta</taxon>
        <taxon>Spermatophyta</taxon>
        <taxon>Magnoliopsida</taxon>
        <taxon>eudicotyledons</taxon>
        <taxon>Gunneridae</taxon>
        <taxon>Pentapetalae</taxon>
        <taxon>asterids</taxon>
        <taxon>Ericales</taxon>
        <taxon>Ericaceae</taxon>
        <taxon>Ericoideae</taxon>
        <taxon>Rhodoreae</taxon>
        <taxon>Rhododendron</taxon>
    </lineage>
</organism>
<name>A0A834H8P4_RHOSS</name>
<proteinExistence type="predicted"/>
<evidence type="ECO:0008006" key="3">
    <source>
        <dbReference type="Google" id="ProtNLM"/>
    </source>
</evidence>
<protein>
    <recommendedName>
        <fullName evidence="3">C2 domain-containing protein</fullName>
    </recommendedName>
</protein>
<dbReference type="EMBL" id="WJXA01000003">
    <property type="protein sequence ID" value="KAF7147800.1"/>
    <property type="molecule type" value="Genomic_DNA"/>
</dbReference>
<dbReference type="Proteomes" id="UP000626092">
    <property type="component" value="Unassembled WGS sequence"/>
</dbReference>
<sequence length="180" mass="20267">MNDTHHHDNSLWPISVKPAYEISFEILDSAYAEFRNSRMSGLARVDSLTPIEKTYSRFSKKYVNPINLDHNPFWDNRTDWGGKHQILFNTPFDGSRLSIDFFDATSADGPLIGSAGLPLRDLVLGDQAVMKKLVLTCPSGSPIGEVTVMVAVRRVENPLPPERIVTVYEEERAFDLPDMT</sequence>
<evidence type="ECO:0000313" key="2">
    <source>
        <dbReference type="Proteomes" id="UP000626092"/>
    </source>
</evidence>
<keyword evidence="2" id="KW-1185">Reference proteome</keyword>
<evidence type="ECO:0000313" key="1">
    <source>
        <dbReference type="EMBL" id="KAF7147800.1"/>
    </source>
</evidence>
<gene>
    <name evidence="1" type="ORF">RHSIM_Rhsim03G0189500</name>
</gene>
<comment type="caution">
    <text evidence="1">The sequence shown here is derived from an EMBL/GenBank/DDBJ whole genome shotgun (WGS) entry which is preliminary data.</text>
</comment>
<reference evidence="1" key="1">
    <citation type="submission" date="2019-11" db="EMBL/GenBank/DDBJ databases">
        <authorList>
            <person name="Liu Y."/>
            <person name="Hou J."/>
            <person name="Li T.-Q."/>
            <person name="Guan C.-H."/>
            <person name="Wu X."/>
            <person name="Wu H.-Z."/>
            <person name="Ling F."/>
            <person name="Zhang R."/>
            <person name="Shi X.-G."/>
            <person name="Ren J.-P."/>
            <person name="Chen E.-F."/>
            <person name="Sun J.-M."/>
        </authorList>
    </citation>
    <scope>NUCLEOTIDE SEQUENCE</scope>
    <source>
        <strain evidence="1">Adult_tree_wgs_1</strain>
        <tissue evidence="1">Leaves</tissue>
    </source>
</reference>